<keyword evidence="3" id="KW-1185">Reference proteome</keyword>
<dbReference type="EMBL" id="MU857700">
    <property type="protein sequence ID" value="KAK4245473.1"/>
    <property type="molecule type" value="Genomic_DNA"/>
</dbReference>
<organism evidence="2 3">
    <name type="scientific">Corynascus novoguineensis</name>
    <dbReference type="NCBI Taxonomy" id="1126955"/>
    <lineage>
        <taxon>Eukaryota</taxon>
        <taxon>Fungi</taxon>
        <taxon>Dikarya</taxon>
        <taxon>Ascomycota</taxon>
        <taxon>Pezizomycotina</taxon>
        <taxon>Sordariomycetes</taxon>
        <taxon>Sordariomycetidae</taxon>
        <taxon>Sordariales</taxon>
        <taxon>Chaetomiaceae</taxon>
        <taxon>Corynascus</taxon>
    </lineage>
</organism>
<evidence type="ECO:0000256" key="1">
    <source>
        <dbReference type="SAM" id="MobiDB-lite"/>
    </source>
</evidence>
<proteinExistence type="predicted"/>
<name>A0AAN7CNM5_9PEZI</name>
<reference evidence="2" key="2">
    <citation type="submission" date="2023-05" db="EMBL/GenBank/DDBJ databases">
        <authorList>
            <consortium name="Lawrence Berkeley National Laboratory"/>
            <person name="Steindorff A."/>
            <person name="Hensen N."/>
            <person name="Bonometti L."/>
            <person name="Westerberg I."/>
            <person name="Brannstrom I.O."/>
            <person name="Guillou S."/>
            <person name="Cros-Aarteil S."/>
            <person name="Calhoun S."/>
            <person name="Haridas S."/>
            <person name="Kuo A."/>
            <person name="Mondo S."/>
            <person name="Pangilinan J."/>
            <person name="Riley R."/>
            <person name="Labutti K."/>
            <person name="Andreopoulos B."/>
            <person name="Lipzen A."/>
            <person name="Chen C."/>
            <person name="Yanf M."/>
            <person name="Daum C."/>
            <person name="Ng V."/>
            <person name="Clum A."/>
            <person name="Ohm R."/>
            <person name="Martin F."/>
            <person name="Silar P."/>
            <person name="Natvig D."/>
            <person name="Lalanne C."/>
            <person name="Gautier V."/>
            <person name="Ament-Velasquez S.L."/>
            <person name="Kruys A."/>
            <person name="Hutchinson M.I."/>
            <person name="Powell A.J."/>
            <person name="Barry K."/>
            <person name="Miller A.N."/>
            <person name="Grigoriev I.V."/>
            <person name="Debuchy R."/>
            <person name="Gladieux P."/>
            <person name="Thoren M.H."/>
            <person name="Johannesson H."/>
        </authorList>
    </citation>
    <scope>NUCLEOTIDE SEQUENCE</scope>
    <source>
        <strain evidence="2">CBS 359.72</strain>
    </source>
</reference>
<feature type="region of interest" description="Disordered" evidence="1">
    <location>
        <begin position="115"/>
        <end position="137"/>
    </location>
</feature>
<accession>A0AAN7CNM5</accession>
<reference evidence="2" key="1">
    <citation type="journal article" date="2023" name="Mol. Phylogenet. Evol.">
        <title>Genome-scale phylogeny and comparative genomics of the fungal order Sordariales.</title>
        <authorList>
            <person name="Hensen N."/>
            <person name="Bonometti L."/>
            <person name="Westerberg I."/>
            <person name="Brannstrom I.O."/>
            <person name="Guillou S."/>
            <person name="Cros-Aarteil S."/>
            <person name="Calhoun S."/>
            <person name="Haridas S."/>
            <person name="Kuo A."/>
            <person name="Mondo S."/>
            <person name="Pangilinan J."/>
            <person name="Riley R."/>
            <person name="LaButti K."/>
            <person name="Andreopoulos B."/>
            <person name="Lipzen A."/>
            <person name="Chen C."/>
            <person name="Yan M."/>
            <person name="Daum C."/>
            <person name="Ng V."/>
            <person name="Clum A."/>
            <person name="Steindorff A."/>
            <person name="Ohm R.A."/>
            <person name="Martin F."/>
            <person name="Silar P."/>
            <person name="Natvig D.O."/>
            <person name="Lalanne C."/>
            <person name="Gautier V."/>
            <person name="Ament-Velasquez S.L."/>
            <person name="Kruys A."/>
            <person name="Hutchinson M.I."/>
            <person name="Powell A.J."/>
            <person name="Barry K."/>
            <person name="Miller A.N."/>
            <person name="Grigoriev I.V."/>
            <person name="Debuchy R."/>
            <person name="Gladieux P."/>
            <person name="Hiltunen Thoren M."/>
            <person name="Johannesson H."/>
        </authorList>
    </citation>
    <scope>NUCLEOTIDE SEQUENCE</scope>
    <source>
        <strain evidence="2">CBS 359.72</strain>
    </source>
</reference>
<dbReference type="AlphaFoldDB" id="A0AAN7CNM5"/>
<gene>
    <name evidence="2" type="ORF">C7999DRAFT_16314</name>
</gene>
<evidence type="ECO:0000313" key="2">
    <source>
        <dbReference type="EMBL" id="KAK4245473.1"/>
    </source>
</evidence>
<protein>
    <submittedName>
        <fullName evidence="2">Uncharacterized protein</fullName>
    </submittedName>
</protein>
<evidence type="ECO:0000313" key="3">
    <source>
        <dbReference type="Proteomes" id="UP001303647"/>
    </source>
</evidence>
<dbReference type="Proteomes" id="UP001303647">
    <property type="component" value="Unassembled WGS sequence"/>
</dbReference>
<sequence length="225" mass="24030">MEQEEHSLRRQCEELHLTLESRTRELSQSKELYSKLKQRVLRNQTQEVPPSLLRSRTRIQAIGAADAARAQAHSQLAHPAKPAGVRTAVPNHYSASPGTSKTRQTLSHRKAVHFRTGGRPANKSGTELPARPLSNKHLRNPRSLTLASTPRTGVGTMVSIPGSSPFHQTACSPHTQPTSDIRGLTGAGSSVTLGVSCSLGTGGEDVPKSPLGAIEGSCFCTPIPA</sequence>
<comment type="caution">
    <text evidence="2">The sequence shown here is derived from an EMBL/GenBank/DDBJ whole genome shotgun (WGS) entry which is preliminary data.</text>
</comment>